<dbReference type="Gene3D" id="2.60.40.2630">
    <property type="match status" value="1"/>
</dbReference>
<dbReference type="PROSITE" id="PS51257">
    <property type="entry name" value="PROKAR_LIPOPROTEIN"/>
    <property type="match status" value="1"/>
</dbReference>
<gene>
    <name evidence="1" type="ORF">SAMN05421877_104171</name>
</gene>
<organism evidence="1 2">
    <name type="scientific">Sphingobacterium lactis</name>
    <dbReference type="NCBI Taxonomy" id="797291"/>
    <lineage>
        <taxon>Bacteria</taxon>
        <taxon>Pseudomonadati</taxon>
        <taxon>Bacteroidota</taxon>
        <taxon>Sphingobacteriia</taxon>
        <taxon>Sphingobacteriales</taxon>
        <taxon>Sphingobacteriaceae</taxon>
        <taxon>Sphingobacterium</taxon>
    </lineage>
</organism>
<protein>
    <submittedName>
        <fullName evidence="1">Fimbrillin-like</fullName>
    </submittedName>
</protein>
<evidence type="ECO:0000313" key="1">
    <source>
        <dbReference type="EMBL" id="SEG03134.1"/>
    </source>
</evidence>
<dbReference type="EMBL" id="FNUT01000004">
    <property type="protein sequence ID" value="SEG03134.1"/>
    <property type="molecule type" value="Genomic_DNA"/>
</dbReference>
<dbReference type="Proteomes" id="UP000236731">
    <property type="component" value="Unassembled WGS sequence"/>
</dbReference>
<dbReference type="RefSeq" id="WP_103905821.1">
    <property type="nucleotide sequence ID" value="NZ_CP049246.1"/>
</dbReference>
<dbReference type="InterPro" id="IPR042278">
    <property type="entry name" value="Mfa-like_1_N"/>
</dbReference>
<sequence>MKTKQLLSVALAAVALASSCKKDDYRNQPGSNGSEVKFSSSIVGQPATKASGTQWDANDEIGVFMKQGTGLSKVLSANKKYVTSGNGNFAATGDDVINYPESGAVDFIAYYPYAAAVADNALSIDVSNQADLAKIDVMYSDNAKNLTQESGVANLEFAHKLAKIDLNVTAGTGVSSLTGLTTVFNAVNTTSTLDLATGTVAEGAKAANVSAKVTAATDAHTVEAILIPGAYANKEVVFTVGASTFTWTLPAEATYESGKKYAYNISLRETVTGPQVIVTGEATITDWIAVSGGSVNVIKDKTDPKPEPGTGTVQTIYLETFGDIPVEDRSKKYRFGTYEGFSAKGVTYSDLDPTSYADIRRTTQMEAHAWLPAGRTTGFKVEGINAAGFKDLKLSFDVAANAPAAPITAIEIKVNGKAYPLSGVTGASNEFSSQTITGIAEADAIVLEVSSNATANTAGYRLDNIKLEGTK</sequence>
<dbReference type="InterPro" id="IPR025049">
    <property type="entry name" value="Mfa-like_1"/>
</dbReference>
<dbReference type="Gene3D" id="2.60.40.2620">
    <property type="entry name" value="Fimbrillin-like"/>
    <property type="match status" value="1"/>
</dbReference>
<proteinExistence type="predicted"/>
<dbReference type="Pfam" id="PF13149">
    <property type="entry name" value="Mfa_like_1"/>
    <property type="match status" value="1"/>
</dbReference>
<dbReference type="OrthoDB" id="9811262at2"/>
<reference evidence="2" key="1">
    <citation type="submission" date="2016-10" db="EMBL/GenBank/DDBJ databases">
        <authorList>
            <person name="Varghese N."/>
            <person name="Submissions S."/>
        </authorList>
    </citation>
    <scope>NUCLEOTIDE SEQUENCE [LARGE SCALE GENOMIC DNA]</scope>
    <source>
        <strain evidence="2">DSM 22361</strain>
    </source>
</reference>
<dbReference type="AlphaFoldDB" id="A0A1H5WUK5"/>
<dbReference type="CDD" id="cd13120">
    <property type="entry name" value="BF2867_like_N"/>
    <property type="match status" value="1"/>
</dbReference>
<keyword evidence="2" id="KW-1185">Reference proteome</keyword>
<name>A0A1H5WUK5_9SPHI</name>
<dbReference type="CDD" id="cd13121">
    <property type="entry name" value="BF2867_like_C"/>
    <property type="match status" value="1"/>
</dbReference>
<accession>A0A1H5WUK5</accession>
<evidence type="ECO:0000313" key="2">
    <source>
        <dbReference type="Proteomes" id="UP000236731"/>
    </source>
</evidence>